<reference evidence="2" key="2">
    <citation type="submission" date="2022-01" db="EMBL/GenBank/DDBJ databases">
        <authorList>
            <person name="Yamashiro T."/>
            <person name="Shiraishi A."/>
            <person name="Satake H."/>
            <person name="Nakayama K."/>
        </authorList>
    </citation>
    <scope>NUCLEOTIDE SEQUENCE</scope>
</reference>
<reference evidence="2" key="1">
    <citation type="journal article" date="2022" name="Int. J. Mol. Sci.">
        <title>Draft Genome of Tanacetum Coccineum: Genomic Comparison of Closely Related Tanacetum-Family Plants.</title>
        <authorList>
            <person name="Yamashiro T."/>
            <person name="Shiraishi A."/>
            <person name="Nakayama K."/>
            <person name="Satake H."/>
        </authorList>
    </citation>
    <scope>NUCLEOTIDE SEQUENCE</scope>
</reference>
<feature type="compositionally biased region" description="Basic residues" evidence="1">
    <location>
        <begin position="1"/>
        <end position="23"/>
    </location>
</feature>
<organism evidence="2 3">
    <name type="scientific">Tanacetum coccineum</name>
    <dbReference type="NCBI Taxonomy" id="301880"/>
    <lineage>
        <taxon>Eukaryota</taxon>
        <taxon>Viridiplantae</taxon>
        <taxon>Streptophyta</taxon>
        <taxon>Embryophyta</taxon>
        <taxon>Tracheophyta</taxon>
        <taxon>Spermatophyta</taxon>
        <taxon>Magnoliopsida</taxon>
        <taxon>eudicotyledons</taxon>
        <taxon>Gunneridae</taxon>
        <taxon>Pentapetalae</taxon>
        <taxon>asterids</taxon>
        <taxon>campanulids</taxon>
        <taxon>Asterales</taxon>
        <taxon>Asteraceae</taxon>
        <taxon>Asteroideae</taxon>
        <taxon>Anthemideae</taxon>
        <taxon>Anthemidinae</taxon>
        <taxon>Tanacetum</taxon>
    </lineage>
</organism>
<evidence type="ECO:0000313" key="3">
    <source>
        <dbReference type="Proteomes" id="UP001151760"/>
    </source>
</evidence>
<dbReference type="EMBL" id="BQNB010009327">
    <property type="protein sequence ID" value="GJS61956.1"/>
    <property type="molecule type" value="Genomic_DNA"/>
</dbReference>
<accession>A0ABQ4X9U5</accession>
<sequence>MEKSFRQRLQRNKGKRKKQKARKGINVDKSAQQDSETDKEESVEAMNPTPLTTKSDSVDLIELYRLVMQKYGTNRPKNAYDRVLWSDLRTMFDPPLNEDAIWSLPLQQKMVLIARFMLLVLVFLQLVQVDAHGVVLGRYLDTWKHFKSKLVRYHAEDDDRLFLSCGFCSWKRTWSMAYSMLSLHHLEQIQGSLSF</sequence>
<gene>
    <name evidence="2" type="ORF">Tco_0656740</name>
</gene>
<evidence type="ECO:0000313" key="2">
    <source>
        <dbReference type="EMBL" id="GJS61956.1"/>
    </source>
</evidence>
<dbReference type="Proteomes" id="UP001151760">
    <property type="component" value="Unassembled WGS sequence"/>
</dbReference>
<name>A0ABQ4X9U5_9ASTR</name>
<protein>
    <submittedName>
        <fullName evidence="2">Uncharacterized protein</fullName>
    </submittedName>
</protein>
<evidence type="ECO:0000256" key="1">
    <source>
        <dbReference type="SAM" id="MobiDB-lite"/>
    </source>
</evidence>
<comment type="caution">
    <text evidence="2">The sequence shown here is derived from an EMBL/GenBank/DDBJ whole genome shotgun (WGS) entry which is preliminary data.</text>
</comment>
<feature type="region of interest" description="Disordered" evidence="1">
    <location>
        <begin position="1"/>
        <end position="51"/>
    </location>
</feature>
<proteinExistence type="predicted"/>
<keyword evidence="3" id="KW-1185">Reference proteome</keyword>